<keyword evidence="3" id="KW-0805">Transcription regulation</keyword>
<dbReference type="InterPro" id="IPR038096">
    <property type="entry name" value="TEA/ATTS_sf"/>
</dbReference>
<keyword evidence="5" id="KW-0539">Nucleus</keyword>
<dbReference type="GO" id="GO:0005634">
    <property type="term" value="C:nucleus"/>
    <property type="evidence" value="ECO:0007669"/>
    <property type="project" value="UniProtKB-SubCell"/>
</dbReference>
<comment type="similarity">
    <text evidence="2">Belongs to the TEC1 family.</text>
</comment>
<dbReference type="Proteomes" id="UP000311382">
    <property type="component" value="Unassembled WGS sequence"/>
</dbReference>
<dbReference type="AlphaFoldDB" id="A0A5C5FSP5"/>
<dbReference type="Pfam" id="PF01285">
    <property type="entry name" value="TEA"/>
    <property type="match status" value="1"/>
</dbReference>
<comment type="subcellular location">
    <subcellularLocation>
        <location evidence="1">Nucleus</location>
    </subcellularLocation>
</comment>
<comment type="caution">
    <text evidence="9">The sequence shown here is derived from an EMBL/GenBank/DDBJ whole genome shotgun (WGS) entry which is preliminary data.</text>
</comment>
<organism evidence="9 10">
    <name type="scientific">Rhodotorula diobovata</name>
    <dbReference type="NCBI Taxonomy" id="5288"/>
    <lineage>
        <taxon>Eukaryota</taxon>
        <taxon>Fungi</taxon>
        <taxon>Dikarya</taxon>
        <taxon>Basidiomycota</taxon>
        <taxon>Pucciniomycotina</taxon>
        <taxon>Microbotryomycetes</taxon>
        <taxon>Sporidiobolales</taxon>
        <taxon>Sporidiobolaceae</taxon>
        <taxon>Rhodotorula</taxon>
    </lineage>
</organism>
<dbReference type="PROSITE" id="PS51088">
    <property type="entry name" value="TEA_2"/>
    <property type="match status" value="1"/>
</dbReference>
<dbReference type="PRINTS" id="PR00065">
    <property type="entry name" value="TEADOMAIN"/>
</dbReference>
<dbReference type="GO" id="GO:0005667">
    <property type="term" value="C:transcription regulator complex"/>
    <property type="evidence" value="ECO:0007669"/>
    <property type="project" value="TreeGrafter"/>
</dbReference>
<protein>
    <recommendedName>
        <fullName evidence="8">TEA domain-containing protein</fullName>
    </recommendedName>
</protein>
<dbReference type="PANTHER" id="PTHR11834">
    <property type="entry name" value="TRANSCRIPTIONAL ENHANCER FACTOR TEF RELATED"/>
    <property type="match status" value="1"/>
</dbReference>
<dbReference type="InterPro" id="IPR050937">
    <property type="entry name" value="TEC1_TEAD_TF"/>
</dbReference>
<evidence type="ECO:0000256" key="3">
    <source>
        <dbReference type="ARBA" id="ARBA00023015"/>
    </source>
</evidence>
<accession>A0A5C5FSP5</accession>
<dbReference type="GO" id="GO:0000978">
    <property type="term" value="F:RNA polymerase II cis-regulatory region sequence-specific DNA binding"/>
    <property type="evidence" value="ECO:0007669"/>
    <property type="project" value="TreeGrafter"/>
</dbReference>
<evidence type="ECO:0000256" key="5">
    <source>
        <dbReference type="ARBA" id="ARBA00023242"/>
    </source>
</evidence>
<reference evidence="9 10" key="1">
    <citation type="submission" date="2019-03" db="EMBL/GenBank/DDBJ databases">
        <title>Rhodosporidium diobovatum UCD-FST 08-225 genome sequencing, assembly, and annotation.</title>
        <authorList>
            <person name="Fakankun I.U."/>
            <person name="Fristensky B."/>
            <person name="Levin D.B."/>
        </authorList>
    </citation>
    <scope>NUCLEOTIDE SEQUENCE [LARGE SCALE GENOMIC DNA]</scope>
    <source>
        <strain evidence="9 10">UCD-FST 08-225</strain>
    </source>
</reference>
<evidence type="ECO:0000256" key="1">
    <source>
        <dbReference type="ARBA" id="ARBA00004123"/>
    </source>
</evidence>
<name>A0A5C5FSP5_9BASI</name>
<evidence type="ECO:0000313" key="10">
    <source>
        <dbReference type="Proteomes" id="UP000311382"/>
    </source>
</evidence>
<dbReference type="PANTHER" id="PTHR11834:SF0">
    <property type="entry name" value="PROTEIN SCALLOPED"/>
    <property type="match status" value="1"/>
</dbReference>
<dbReference type="EMBL" id="SOZI01000088">
    <property type="protein sequence ID" value="TNY19655.1"/>
    <property type="molecule type" value="Genomic_DNA"/>
</dbReference>
<dbReference type="SMART" id="SM00426">
    <property type="entry name" value="TEA"/>
    <property type="match status" value="1"/>
</dbReference>
<gene>
    <name evidence="9" type="ORF">DMC30DRAFT_399726</name>
</gene>
<dbReference type="OrthoDB" id="10006572at2759"/>
<keyword evidence="10" id="KW-1185">Reference proteome</keyword>
<keyword evidence="4" id="KW-0804">Transcription</keyword>
<dbReference type="InterPro" id="IPR000818">
    <property type="entry name" value="TEA/ATTS_dom"/>
</dbReference>
<evidence type="ECO:0000256" key="4">
    <source>
        <dbReference type="ARBA" id="ARBA00023163"/>
    </source>
</evidence>
<dbReference type="STRING" id="5288.A0A5C5FSP5"/>
<feature type="DNA-binding region" description="TEA" evidence="6">
    <location>
        <begin position="1"/>
        <end position="58"/>
    </location>
</feature>
<evidence type="ECO:0000259" key="8">
    <source>
        <dbReference type="PROSITE" id="PS51088"/>
    </source>
</evidence>
<feature type="domain" description="TEA" evidence="8">
    <location>
        <begin position="1"/>
        <end position="58"/>
    </location>
</feature>
<dbReference type="GO" id="GO:0000981">
    <property type="term" value="F:DNA-binding transcription factor activity, RNA polymerase II-specific"/>
    <property type="evidence" value="ECO:0007669"/>
    <property type="project" value="TreeGrafter"/>
</dbReference>
<proteinExistence type="inferred from homology"/>
<dbReference type="Gene3D" id="6.10.20.40">
    <property type="entry name" value="TEA/ATTS domain"/>
    <property type="match status" value="1"/>
</dbReference>
<feature type="region of interest" description="Disordered" evidence="7">
    <location>
        <begin position="50"/>
        <end position="79"/>
    </location>
</feature>
<evidence type="ECO:0000256" key="7">
    <source>
        <dbReference type="SAM" id="MobiDB-lite"/>
    </source>
</evidence>
<evidence type="ECO:0000313" key="9">
    <source>
        <dbReference type="EMBL" id="TNY19655.1"/>
    </source>
</evidence>
<evidence type="ECO:0000256" key="6">
    <source>
        <dbReference type="PROSITE-ProRule" id="PRU00505"/>
    </source>
</evidence>
<evidence type="ECO:0000256" key="2">
    <source>
        <dbReference type="ARBA" id="ARBA00008421"/>
    </source>
</evidence>
<sequence length="79" mass="9026">MALLPKMGRRAIYLETDDESFGRNGLLGEYLRRQTGKIRNRTQIASHLAVMRKNNPKDQRRASSSSLNPPSLFRLDTIP</sequence>